<accession>A0ABR5K1K7</accession>
<gene>
    <name evidence="2" type="ORF">AEA09_08715</name>
</gene>
<keyword evidence="3" id="KW-1185">Reference proteome</keyword>
<dbReference type="EMBL" id="LGRV01000003">
    <property type="protein sequence ID" value="KOS68620.1"/>
    <property type="molecule type" value="Genomic_DNA"/>
</dbReference>
<name>A0ABR5K1K7_9BACI</name>
<comment type="caution">
    <text evidence="2">The sequence shown here is derived from an EMBL/GenBank/DDBJ whole genome shotgun (WGS) entry which is preliminary data.</text>
</comment>
<feature type="transmembrane region" description="Helical" evidence="1">
    <location>
        <begin position="6"/>
        <end position="23"/>
    </location>
</feature>
<evidence type="ECO:0000313" key="2">
    <source>
        <dbReference type="EMBL" id="KOS68620.1"/>
    </source>
</evidence>
<evidence type="ECO:0000313" key="3">
    <source>
        <dbReference type="Proteomes" id="UP000050668"/>
    </source>
</evidence>
<sequence length="61" mass="6655">MNKLVFGMGLSVIGILIVCLTILDILPASTKSMKFVCIGIGWVFIIAGSIVRFKNLKSKQQ</sequence>
<keyword evidence="1" id="KW-1133">Transmembrane helix</keyword>
<evidence type="ECO:0000256" key="1">
    <source>
        <dbReference type="SAM" id="Phobius"/>
    </source>
</evidence>
<keyword evidence="1" id="KW-0472">Membrane</keyword>
<protein>
    <submittedName>
        <fullName evidence="2">Uncharacterized protein</fullName>
    </submittedName>
</protein>
<dbReference type="Proteomes" id="UP000050668">
    <property type="component" value="Unassembled WGS sequence"/>
</dbReference>
<feature type="transmembrane region" description="Helical" evidence="1">
    <location>
        <begin position="35"/>
        <end position="53"/>
    </location>
</feature>
<reference evidence="3" key="1">
    <citation type="submission" date="2015-07" db="EMBL/GenBank/DDBJ databases">
        <title>Fjat-14205 dsm 2895.</title>
        <authorList>
            <person name="Liu B."/>
            <person name="Wang J."/>
            <person name="Zhu Y."/>
            <person name="Liu G."/>
            <person name="Chen Q."/>
            <person name="Chen Z."/>
            <person name="Lan J."/>
            <person name="Che J."/>
            <person name="Ge C."/>
            <person name="Shi H."/>
            <person name="Pan Z."/>
            <person name="Liu X."/>
        </authorList>
    </citation>
    <scope>NUCLEOTIDE SEQUENCE [LARGE SCALE GENOMIC DNA]</scope>
    <source>
        <strain evidence="3">DSM 25560</strain>
    </source>
</reference>
<dbReference type="RefSeq" id="WP_053583458.1">
    <property type="nucleotide sequence ID" value="NZ_LGRV01000003.1"/>
</dbReference>
<keyword evidence="1" id="KW-0812">Transmembrane</keyword>
<proteinExistence type="predicted"/>
<organism evidence="2 3">
    <name type="scientific">Lysinibacillus contaminans</name>
    <dbReference type="NCBI Taxonomy" id="1293441"/>
    <lineage>
        <taxon>Bacteria</taxon>
        <taxon>Bacillati</taxon>
        <taxon>Bacillota</taxon>
        <taxon>Bacilli</taxon>
        <taxon>Bacillales</taxon>
        <taxon>Bacillaceae</taxon>
        <taxon>Lysinibacillus</taxon>
    </lineage>
</organism>